<evidence type="ECO:0000313" key="3">
    <source>
        <dbReference type="Proteomes" id="UP000015106"/>
    </source>
</evidence>
<dbReference type="Proteomes" id="UP000015106">
    <property type="component" value="Chromosome 2"/>
</dbReference>
<reference evidence="3" key="1">
    <citation type="journal article" date="2013" name="Nature">
        <title>Draft genome of the wheat A-genome progenitor Triticum urartu.</title>
        <authorList>
            <person name="Ling H.Q."/>
            <person name="Zhao S."/>
            <person name="Liu D."/>
            <person name="Wang J."/>
            <person name="Sun H."/>
            <person name="Zhang C."/>
            <person name="Fan H."/>
            <person name="Li D."/>
            <person name="Dong L."/>
            <person name="Tao Y."/>
            <person name="Gao C."/>
            <person name="Wu H."/>
            <person name="Li Y."/>
            <person name="Cui Y."/>
            <person name="Guo X."/>
            <person name="Zheng S."/>
            <person name="Wang B."/>
            <person name="Yu K."/>
            <person name="Liang Q."/>
            <person name="Yang W."/>
            <person name="Lou X."/>
            <person name="Chen J."/>
            <person name="Feng M."/>
            <person name="Jian J."/>
            <person name="Zhang X."/>
            <person name="Luo G."/>
            <person name="Jiang Y."/>
            <person name="Liu J."/>
            <person name="Wang Z."/>
            <person name="Sha Y."/>
            <person name="Zhang B."/>
            <person name="Wu H."/>
            <person name="Tang D."/>
            <person name="Shen Q."/>
            <person name="Xue P."/>
            <person name="Zou S."/>
            <person name="Wang X."/>
            <person name="Liu X."/>
            <person name="Wang F."/>
            <person name="Yang Y."/>
            <person name="An X."/>
            <person name="Dong Z."/>
            <person name="Zhang K."/>
            <person name="Zhang X."/>
            <person name="Luo M.C."/>
            <person name="Dvorak J."/>
            <person name="Tong Y."/>
            <person name="Wang J."/>
            <person name="Yang H."/>
            <person name="Li Z."/>
            <person name="Wang D."/>
            <person name="Zhang A."/>
            <person name="Wang J."/>
        </authorList>
    </citation>
    <scope>NUCLEOTIDE SEQUENCE</scope>
    <source>
        <strain evidence="3">cv. G1812</strain>
    </source>
</reference>
<sequence>MEWWRRRGPSQTSAEPLGGGAPAIIFPVSERCSISHMTCTSSYAHVCTSSWSFTSAPPRPSCCFLRRRRAATTTHARLTGTTTAFCHHSLDRSIDLRRPPSSRRRL</sequence>
<dbReference type="EnsemblPlants" id="TuG1812G0200005457.01.T01">
    <property type="protein sequence ID" value="TuG1812G0200005457.01.T01"/>
    <property type="gene ID" value="TuG1812G0200005457.01"/>
</dbReference>
<dbReference type="Gramene" id="TuG1812G0200005457.01.T01">
    <property type="protein sequence ID" value="TuG1812G0200005457.01.T01"/>
    <property type="gene ID" value="TuG1812G0200005457.01"/>
</dbReference>
<evidence type="ECO:0000313" key="2">
    <source>
        <dbReference type="EnsemblPlants" id="TuG1812G0200005457.01.T01"/>
    </source>
</evidence>
<proteinExistence type="predicted"/>
<keyword evidence="3" id="KW-1185">Reference proteome</keyword>
<feature type="region of interest" description="Disordered" evidence="1">
    <location>
        <begin position="1"/>
        <end position="20"/>
    </location>
</feature>
<dbReference type="AlphaFoldDB" id="A0A8R7PKR3"/>
<protein>
    <submittedName>
        <fullName evidence="2">Uncharacterized protein</fullName>
    </submittedName>
</protein>
<accession>A0A8R7PKR3</accession>
<evidence type="ECO:0000256" key="1">
    <source>
        <dbReference type="SAM" id="MobiDB-lite"/>
    </source>
</evidence>
<name>A0A8R7PKR3_TRIUA</name>
<organism evidence="2 3">
    <name type="scientific">Triticum urartu</name>
    <name type="common">Red wild einkorn</name>
    <name type="synonym">Crithodium urartu</name>
    <dbReference type="NCBI Taxonomy" id="4572"/>
    <lineage>
        <taxon>Eukaryota</taxon>
        <taxon>Viridiplantae</taxon>
        <taxon>Streptophyta</taxon>
        <taxon>Embryophyta</taxon>
        <taxon>Tracheophyta</taxon>
        <taxon>Spermatophyta</taxon>
        <taxon>Magnoliopsida</taxon>
        <taxon>Liliopsida</taxon>
        <taxon>Poales</taxon>
        <taxon>Poaceae</taxon>
        <taxon>BOP clade</taxon>
        <taxon>Pooideae</taxon>
        <taxon>Triticodae</taxon>
        <taxon>Triticeae</taxon>
        <taxon>Triticinae</taxon>
        <taxon>Triticum</taxon>
    </lineage>
</organism>
<reference evidence="2" key="2">
    <citation type="submission" date="2018-03" db="EMBL/GenBank/DDBJ databases">
        <title>The Triticum urartu genome reveals the dynamic nature of wheat genome evolution.</title>
        <authorList>
            <person name="Ling H."/>
            <person name="Ma B."/>
            <person name="Shi X."/>
            <person name="Liu H."/>
            <person name="Dong L."/>
            <person name="Sun H."/>
            <person name="Cao Y."/>
            <person name="Gao Q."/>
            <person name="Zheng S."/>
            <person name="Li Y."/>
            <person name="Yu Y."/>
            <person name="Du H."/>
            <person name="Qi M."/>
            <person name="Li Y."/>
            <person name="Yu H."/>
            <person name="Cui Y."/>
            <person name="Wang N."/>
            <person name="Chen C."/>
            <person name="Wu H."/>
            <person name="Zhao Y."/>
            <person name="Zhang J."/>
            <person name="Li Y."/>
            <person name="Zhou W."/>
            <person name="Zhang B."/>
            <person name="Hu W."/>
            <person name="Eijk M."/>
            <person name="Tang J."/>
            <person name="Witsenboer H."/>
            <person name="Zhao S."/>
            <person name="Li Z."/>
            <person name="Zhang A."/>
            <person name="Wang D."/>
            <person name="Liang C."/>
        </authorList>
    </citation>
    <scope>NUCLEOTIDE SEQUENCE [LARGE SCALE GENOMIC DNA]</scope>
    <source>
        <strain evidence="2">cv. G1812</strain>
    </source>
</reference>
<reference evidence="2" key="3">
    <citation type="submission" date="2022-06" db="UniProtKB">
        <authorList>
            <consortium name="EnsemblPlants"/>
        </authorList>
    </citation>
    <scope>IDENTIFICATION</scope>
</reference>